<protein>
    <submittedName>
        <fullName evidence="2">Uncharacterized protein</fullName>
    </submittedName>
</protein>
<feature type="compositionally biased region" description="Low complexity" evidence="1">
    <location>
        <begin position="372"/>
        <end position="381"/>
    </location>
</feature>
<dbReference type="EMBL" id="CAJPDS010000126">
    <property type="protein sequence ID" value="CAF9939203.1"/>
    <property type="molecule type" value="Genomic_DNA"/>
</dbReference>
<comment type="caution">
    <text evidence="2">The sequence shown here is derived from an EMBL/GenBank/DDBJ whole genome shotgun (WGS) entry which is preliminary data.</text>
</comment>
<evidence type="ECO:0000313" key="3">
    <source>
        <dbReference type="Proteomes" id="UP000664521"/>
    </source>
</evidence>
<evidence type="ECO:0000313" key="2">
    <source>
        <dbReference type="EMBL" id="CAF9939203.1"/>
    </source>
</evidence>
<accession>A0A8H3J263</accession>
<organism evidence="2 3">
    <name type="scientific">Heterodermia speciosa</name>
    <dbReference type="NCBI Taxonomy" id="116794"/>
    <lineage>
        <taxon>Eukaryota</taxon>
        <taxon>Fungi</taxon>
        <taxon>Dikarya</taxon>
        <taxon>Ascomycota</taxon>
        <taxon>Pezizomycotina</taxon>
        <taxon>Lecanoromycetes</taxon>
        <taxon>OSLEUM clade</taxon>
        <taxon>Lecanoromycetidae</taxon>
        <taxon>Caliciales</taxon>
        <taxon>Physciaceae</taxon>
        <taxon>Heterodermia</taxon>
    </lineage>
</organism>
<gene>
    <name evidence="2" type="ORF">HETSPECPRED_001512</name>
</gene>
<sequence length="426" mass="49301">MNSPTIEGSFDDMVALATVETYGEISILTIPNIEKLPMPQQLAVARKAEQRLLYPSLDAEDLRSRLELVTPSPDPEEDAEECRVLDAQARKDLENDGCPPCYPPFLEAPVRDPPKKYRAIIDYWESEFADGVVLCAQRQDWQDFRLTQERARNRYRREEHFNLFVDRARERRRRHGLDGDVHLLADLHKQSQKQNWIEFESFHLKRKERWEEDRDRHKALAASLIFSEHPPHTEDAIQQGIESLDQKLRWHDILLRWIGQQRVGMDQPPPKTIGIDGDGTRKASKSQRRSKRQKSTAILSKARISKPTSKSRNLRIRTPKASKPETVMMHPDLATSSKVEKTVTRRETKHRRAKEAALGQLCPQRVSKSRRAANAGANARPRPQRRDDHDIPNHARSRRQSVPHRPSTYPSKIKTRSGREVVPPTR</sequence>
<proteinExistence type="predicted"/>
<evidence type="ECO:0000256" key="1">
    <source>
        <dbReference type="SAM" id="MobiDB-lite"/>
    </source>
</evidence>
<feature type="compositionally biased region" description="Basic residues" evidence="1">
    <location>
        <begin position="282"/>
        <end position="294"/>
    </location>
</feature>
<reference evidence="2" key="1">
    <citation type="submission" date="2021-03" db="EMBL/GenBank/DDBJ databases">
        <authorList>
            <person name="Tagirdzhanova G."/>
        </authorList>
    </citation>
    <scope>NUCLEOTIDE SEQUENCE</scope>
</reference>
<dbReference type="OrthoDB" id="5419928at2759"/>
<dbReference type="Proteomes" id="UP000664521">
    <property type="component" value="Unassembled WGS sequence"/>
</dbReference>
<name>A0A8H3J263_9LECA</name>
<dbReference type="AlphaFoldDB" id="A0A8H3J263"/>
<feature type="region of interest" description="Disordered" evidence="1">
    <location>
        <begin position="261"/>
        <end position="426"/>
    </location>
</feature>
<keyword evidence="3" id="KW-1185">Reference proteome</keyword>
<feature type="compositionally biased region" description="Basic and acidic residues" evidence="1">
    <location>
        <begin position="384"/>
        <end position="393"/>
    </location>
</feature>